<dbReference type="GO" id="GO:0008170">
    <property type="term" value="F:N-methyltransferase activity"/>
    <property type="evidence" value="ECO:0007669"/>
    <property type="project" value="UniProtKB-ARBA"/>
</dbReference>
<evidence type="ECO:0000256" key="2">
    <source>
        <dbReference type="ARBA" id="ARBA00022691"/>
    </source>
</evidence>
<evidence type="ECO:0000313" key="5">
    <source>
        <dbReference type="EMBL" id="EMG37272.1"/>
    </source>
</evidence>
<dbReference type="InterPro" id="IPR007848">
    <property type="entry name" value="Small_mtfrase_dom"/>
</dbReference>
<dbReference type="GO" id="GO:0008757">
    <property type="term" value="F:S-adenosylmethionine-dependent methyltransferase activity"/>
    <property type="evidence" value="ECO:0007669"/>
    <property type="project" value="UniProtKB-ARBA"/>
</dbReference>
<keyword evidence="2" id="KW-0949">S-adenosyl-L-methionine</keyword>
<dbReference type="SUPFAM" id="SSF53335">
    <property type="entry name" value="S-adenosyl-L-methionine-dependent methyltransferases"/>
    <property type="match status" value="1"/>
</dbReference>
<evidence type="ECO:0000256" key="1">
    <source>
        <dbReference type="ARBA" id="ARBA00022603"/>
    </source>
</evidence>
<feature type="region of interest" description="Disordered" evidence="3">
    <location>
        <begin position="171"/>
        <end position="208"/>
    </location>
</feature>
<dbReference type="Gene3D" id="3.40.50.150">
    <property type="entry name" value="Vaccinia Virus protein VP39"/>
    <property type="match status" value="2"/>
</dbReference>
<keyword evidence="5" id="KW-0808">Transferase</keyword>
<proteinExistence type="predicted"/>
<dbReference type="Proteomes" id="UP000011922">
    <property type="component" value="Unassembled WGS sequence"/>
</dbReference>
<dbReference type="InterPro" id="IPR002052">
    <property type="entry name" value="DNA_methylase_N6_adenine_CS"/>
</dbReference>
<dbReference type="PROSITE" id="PS00092">
    <property type="entry name" value="N6_MTASE"/>
    <property type="match status" value="1"/>
</dbReference>
<protein>
    <submittedName>
        <fullName evidence="5">Putative O-methyltransferase</fullName>
    </submittedName>
</protein>
<dbReference type="Pfam" id="PF05175">
    <property type="entry name" value="MTS"/>
    <property type="match status" value="1"/>
</dbReference>
<reference evidence="5 6" key="1">
    <citation type="journal article" date="2013" name="Genome Announc.">
        <title>Draft Genome Sequence for Desulfovibrio africanus Strain PCS.</title>
        <authorList>
            <person name="Brown S.D."/>
            <person name="Utturkar S.M."/>
            <person name="Arkin A.P."/>
            <person name="Deutschbauer A.M."/>
            <person name="Elias D.A."/>
            <person name="Hazen T.C."/>
            <person name="Chakraborty R."/>
        </authorList>
    </citation>
    <scope>NUCLEOTIDE SEQUENCE [LARGE SCALE GENOMIC DNA]</scope>
    <source>
        <strain evidence="5 6">PCS</strain>
    </source>
</reference>
<dbReference type="InterPro" id="IPR029063">
    <property type="entry name" value="SAM-dependent_MTases_sf"/>
</dbReference>
<dbReference type="InterPro" id="IPR050210">
    <property type="entry name" value="tRNA_Adenine-N(6)_MTase"/>
</dbReference>
<dbReference type="AlphaFoldDB" id="M5PSB5"/>
<dbReference type="OrthoDB" id="5489421at2"/>
<feature type="domain" description="Methyltransferase small" evidence="4">
    <location>
        <begin position="25"/>
        <end position="131"/>
    </location>
</feature>
<accession>M5PSB5</accession>
<keyword evidence="1 5" id="KW-0489">Methyltransferase</keyword>
<evidence type="ECO:0000256" key="3">
    <source>
        <dbReference type="SAM" id="MobiDB-lite"/>
    </source>
</evidence>
<evidence type="ECO:0000259" key="4">
    <source>
        <dbReference type="Pfam" id="PF05175"/>
    </source>
</evidence>
<organism evidence="5 6">
    <name type="scientific">Desulfocurvibacter africanus PCS</name>
    <dbReference type="NCBI Taxonomy" id="1262666"/>
    <lineage>
        <taxon>Bacteria</taxon>
        <taxon>Pseudomonadati</taxon>
        <taxon>Thermodesulfobacteriota</taxon>
        <taxon>Desulfovibrionia</taxon>
        <taxon>Desulfovibrionales</taxon>
        <taxon>Desulfovibrionaceae</taxon>
        <taxon>Desulfocurvibacter</taxon>
    </lineage>
</organism>
<dbReference type="GO" id="GO:0003676">
    <property type="term" value="F:nucleic acid binding"/>
    <property type="evidence" value="ECO:0007669"/>
    <property type="project" value="InterPro"/>
</dbReference>
<dbReference type="GO" id="GO:0032259">
    <property type="term" value="P:methylation"/>
    <property type="evidence" value="ECO:0007669"/>
    <property type="project" value="UniProtKB-KW"/>
</dbReference>
<evidence type="ECO:0000313" key="6">
    <source>
        <dbReference type="Proteomes" id="UP000011922"/>
    </source>
</evidence>
<dbReference type="EMBL" id="AOSV01000020">
    <property type="protein sequence ID" value="EMG37272.1"/>
    <property type="molecule type" value="Genomic_DNA"/>
</dbReference>
<dbReference type="CDD" id="cd02440">
    <property type="entry name" value="AdoMet_MTases"/>
    <property type="match status" value="1"/>
</dbReference>
<sequence>MHDAVRLFPRGLAQPEKGFRFGADALLLACFLPQGPARLLDLGTGCGPVALGWLLRNPAGSAVGMELNPESAACARENAARLGLEARLDVRDGDVRDVRKGGDKLAASGSSARLEPESFDLVACNPPYHAPGSGRIPCDAGRRAAIFHGDGSTAENAVIAAFTLENQTASNNTAFPAQPGEHRGSRGPLPPGGERSGEGQSPSPAPTLTLPPALLGDFVAAAAYALKLRGRACFVFPAERLATLLAELAACRLEPKRLRFMHPRMGEPARRVLVEARKGGGEGLIVEPPLFLYNGAHMTTDALAFCPFLSCNPVVN</sequence>
<dbReference type="PANTHER" id="PTHR47739">
    <property type="entry name" value="TRNA1(VAL) (ADENINE(37)-N6)-METHYLTRANSFERASE"/>
    <property type="match status" value="1"/>
</dbReference>
<dbReference type="PANTHER" id="PTHR47739:SF1">
    <property type="entry name" value="TRNA1(VAL) (ADENINE(37)-N6)-METHYLTRANSFERASE"/>
    <property type="match status" value="1"/>
</dbReference>
<gene>
    <name evidence="5" type="ORF">PCS_02110</name>
</gene>
<name>M5PSB5_DESAF</name>
<comment type="caution">
    <text evidence="5">The sequence shown here is derived from an EMBL/GenBank/DDBJ whole genome shotgun (WGS) entry which is preliminary data.</text>
</comment>
<dbReference type="PATRIC" id="fig|1262666.3.peg.2140"/>